<reference evidence="2 3" key="1">
    <citation type="submission" date="2014-01" db="EMBL/GenBank/DDBJ databases">
        <title>Development of a Comparative Genomic Fingerprinting Assay for High Resolution Genotyping of Arcobacter butzleri.</title>
        <authorList>
            <person name="Webb A.L."/>
            <person name="Inglis G.D."/>
            <person name="Kruczkiewicz P."/>
            <person name="Selinger L.B."/>
            <person name="Taboada E.N."/>
        </authorList>
    </citation>
    <scope>NUCLEOTIDE SEQUENCE [LARGE SCALE GENOMIC DNA]</scope>
    <source>
        <strain evidence="2 3">L351</strain>
    </source>
</reference>
<sequence>MKKKLLSFLSSVFLFLGVNSNAFEYQILDGEQLLGAVYDIKSFTPFDNKCVNFLYYIDFQDNGEIYVHNSNMVVSGYPTLSELKQGQGFIVNASGNCNVTINEPSETIVFQGLTYKTIQSPTTNKIWLDRNLGALKVCDKKRSDFANDADYINSQQDCFGDYYQWGRKTDGHQLPTSIVTTNFQTSITNTNSQFSTNMSGLDWVNKGQDANGHTRADYWSNSYGTGNAICPTGFKVPTASEWIAEVPNINNALGDIFKLPYGGYRSSSYGNIIYKGEFARLWSTTPISENGVAKARNFNFSDTYIGMSNSNSDRADGMNIRCIKK</sequence>
<feature type="signal peptide" evidence="1">
    <location>
        <begin position="1"/>
        <end position="22"/>
    </location>
</feature>
<evidence type="ECO:0000313" key="2">
    <source>
        <dbReference type="EMBL" id="KLD99999.1"/>
    </source>
</evidence>
<evidence type="ECO:0000256" key="1">
    <source>
        <dbReference type="SAM" id="SignalP"/>
    </source>
</evidence>
<proteinExistence type="predicted"/>
<evidence type="ECO:0008006" key="4">
    <source>
        <dbReference type="Google" id="ProtNLM"/>
    </source>
</evidence>
<dbReference type="AlphaFoldDB" id="A0A837J410"/>
<keyword evidence="1" id="KW-0732">Signal</keyword>
<dbReference type="EMBL" id="JAIS01000091">
    <property type="protein sequence ID" value="KLD99999.1"/>
    <property type="molecule type" value="Genomic_DNA"/>
</dbReference>
<dbReference type="RefSeq" id="WP_046992103.1">
    <property type="nucleotide sequence ID" value="NZ_JAIS01000091.1"/>
</dbReference>
<organism evidence="2 3">
    <name type="scientific">Aliarcobacter butzleri L351</name>
    <dbReference type="NCBI Taxonomy" id="1447259"/>
    <lineage>
        <taxon>Bacteria</taxon>
        <taxon>Pseudomonadati</taxon>
        <taxon>Campylobacterota</taxon>
        <taxon>Epsilonproteobacteria</taxon>
        <taxon>Campylobacterales</taxon>
        <taxon>Arcobacteraceae</taxon>
        <taxon>Aliarcobacter</taxon>
    </lineage>
</organism>
<gene>
    <name evidence="2" type="ORF">AF76_09185</name>
</gene>
<name>A0A837J410_9BACT</name>
<comment type="caution">
    <text evidence="2">The sequence shown here is derived from an EMBL/GenBank/DDBJ whole genome shotgun (WGS) entry which is preliminary data.</text>
</comment>
<accession>A0A837J410</accession>
<protein>
    <recommendedName>
        <fullName evidence="4">Fibrobacter succinogenes major paralogous domain-containing protein</fullName>
    </recommendedName>
</protein>
<evidence type="ECO:0000313" key="3">
    <source>
        <dbReference type="Proteomes" id="UP000035526"/>
    </source>
</evidence>
<feature type="chain" id="PRO_5032419251" description="Fibrobacter succinogenes major paralogous domain-containing protein" evidence="1">
    <location>
        <begin position="23"/>
        <end position="325"/>
    </location>
</feature>
<dbReference type="Proteomes" id="UP000035526">
    <property type="component" value="Unassembled WGS sequence"/>
</dbReference>